<name>E9GAH3_DAPPU</name>
<protein>
    <submittedName>
        <fullName evidence="16">ABC transporter, subfamily D</fullName>
    </submittedName>
</protein>
<organism evidence="16 17">
    <name type="scientific">Daphnia pulex</name>
    <name type="common">Water flea</name>
    <dbReference type="NCBI Taxonomy" id="6669"/>
    <lineage>
        <taxon>Eukaryota</taxon>
        <taxon>Metazoa</taxon>
        <taxon>Ecdysozoa</taxon>
        <taxon>Arthropoda</taxon>
        <taxon>Crustacea</taxon>
        <taxon>Branchiopoda</taxon>
        <taxon>Diplostraca</taxon>
        <taxon>Cladocera</taxon>
        <taxon>Anomopoda</taxon>
        <taxon>Daphniidae</taxon>
        <taxon>Daphnia</taxon>
    </lineage>
</organism>
<dbReference type="GO" id="GO:0005778">
    <property type="term" value="C:peroxisomal membrane"/>
    <property type="evidence" value="ECO:0000318"/>
    <property type="project" value="GO_Central"/>
</dbReference>
<accession>E9GAH3</accession>
<keyword evidence="9 13" id="KW-1133">Transmembrane helix</keyword>
<dbReference type="PANTHER" id="PTHR11384">
    <property type="entry name" value="ATP-BINDING CASSETTE, SUB-FAMILY D MEMBER"/>
    <property type="match status" value="1"/>
</dbReference>
<dbReference type="PANTHER" id="PTHR11384:SF67">
    <property type="entry name" value="ATP-BINDING CASSETTE SUB-FAMILY D MEMBER 1"/>
    <property type="match status" value="1"/>
</dbReference>
<evidence type="ECO:0000259" key="14">
    <source>
        <dbReference type="PROSITE" id="PS50893"/>
    </source>
</evidence>
<dbReference type="Pfam" id="PF06472">
    <property type="entry name" value="ABC_membrane_2"/>
    <property type="match status" value="1"/>
</dbReference>
<dbReference type="STRING" id="6669.E9GAH3"/>
<dbReference type="GO" id="GO:0016887">
    <property type="term" value="F:ATP hydrolysis activity"/>
    <property type="evidence" value="ECO:0007669"/>
    <property type="project" value="InterPro"/>
</dbReference>
<evidence type="ECO:0000256" key="10">
    <source>
        <dbReference type="ARBA" id="ARBA00023136"/>
    </source>
</evidence>
<dbReference type="HOGENOM" id="CLU_007587_1_1_1"/>
<dbReference type="InterPro" id="IPR003439">
    <property type="entry name" value="ABC_transporter-like_ATP-bd"/>
</dbReference>
<evidence type="ECO:0000256" key="8">
    <source>
        <dbReference type="ARBA" id="ARBA00022967"/>
    </source>
</evidence>
<dbReference type="SUPFAM" id="SSF52540">
    <property type="entry name" value="P-loop containing nucleoside triphosphate hydrolases"/>
    <property type="match status" value="1"/>
</dbReference>
<feature type="transmembrane region" description="Helical" evidence="13">
    <location>
        <begin position="126"/>
        <end position="148"/>
    </location>
</feature>
<dbReference type="InterPro" id="IPR017871">
    <property type="entry name" value="ABC_transporter-like_CS"/>
</dbReference>
<dbReference type="AlphaFoldDB" id="E9GAH3"/>
<feature type="domain" description="ABC transmembrane type-1" evidence="15">
    <location>
        <begin position="132"/>
        <end position="369"/>
    </location>
</feature>
<keyword evidence="6" id="KW-0378">Hydrolase</keyword>
<keyword evidence="17" id="KW-1185">Reference proteome</keyword>
<dbReference type="Proteomes" id="UP000000305">
    <property type="component" value="Unassembled WGS sequence"/>
</dbReference>
<keyword evidence="5" id="KW-0547">Nucleotide-binding</keyword>
<reference evidence="16 17" key="1">
    <citation type="journal article" date="2011" name="Science">
        <title>The ecoresponsive genome of Daphnia pulex.</title>
        <authorList>
            <person name="Colbourne J.K."/>
            <person name="Pfrender M.E."/>
            <person name="Gilbert D."/>
            <person name="Thomas W.K."/>
            <person name="Tucker A."/>
            <person name="Oakley T.H."/>
            <person name="Tokishita S."/>
            <person name="Aerts A."/>
            <person name="Arnold G.J."/>
            <person name="Basu M.K."/>
            <person name="Bauer D.J."/>
            <person name="Caceres C.E."/>
            <person name="Carmel L."/>
            <person name="Casola C."/>
            <person name="Choi J.H."/>
            <person name="Detter J.C."/>
            <person name="Dong Q."/>
            <person name="Dusheyko S."/>
            <person name="Eads B.D."/>
            <person name="Frohlich T."/>
            <person name="Geiler-Samerotte K.A."/>
            <person name="Gerlach D."/>
            <person name="Hatcher P."/>
            <person name="Jogdeo S."/>
            <person name="Krijgsveld J."/>
            <person name="Kriventseva E.V."/>
            <person name="Kultz D."/>
            <person name="Laforsch C."/>
            <person name="Lindquist E."/>
            <person name="Lopez J."/>
            <person name="Manak J.R."/>
            <person name="Muller J."/>
            <person name="Pangilinan J."/>
            <person name="Patwardhan R.P."/>
            <person name="Pitluck S."/>
            <person name="Pritham E.J."/>
            <person name="Rechtsteiner A."/>
            <person name="Rho M."/>
            <person name="Rogozin I.B."/>
            <person name="Sakarya O."/>
            <person name="Salamov A."/>
            <person name="Schaack S."/>
            <person name="Shapiro H."/>
            <person name="Shiga Y."/>
            <person name="Skalitzky C."/>
            <person name="Smith Z."/>
            <person name="Souvorov A."/>
            <person name="Sung W."/>
            <person name="Tang Z."/>
            <person name="Tsuchiya D."/>
            <person name="Tu H."/>
            <person name="Vos H."/>
            <person name="Wang M."/>
            <person name="Wolf Y.I."/>
            <person name="Yamagata H."/>
            <person name="Yamada T."/>
            <person name="Ye Y."/>
            <person name="Shaw J.R."/>
            <person name="Andrews J."/>
            <person name="Crease T.J."/>
            <person name="Tang H."/>
            <person name="Lucas S.M."/>
            <person name="Robertson H.M."/>
            <person name="Bork P."/>
            <person name="Koonin E.V."/>
            <person name="Zdobnov E.M."/>
            <person name="Grigoriev I.V."/>
            <person name="Lynch M."/>
            <person name="Boore J.L."/>
        </authorList>
    </citation>
    <scope>NUCLEOTIDE SEQUENCE [LARGE SCALE GENOMIC DNA]</scope>
</reference>
<dbReference type="GO" id="GO:0005524">
    <property type="term" value="F:ATP binding"/>
    <property type="evidence" value="ECO:0000318"/>
    <property type="project" value="GO_Central"/>
</dbReference>
<dbReference type="InParanoid" id="E9GAH3"/>
<gene>
    <name evidence="16" type="ORF">DAPPUDRAFT_347330</name>
</gene>
<dbReference type="Gene3D" id="3.40.50.300">
    <property type="entry name" value="P-loop containing nucleotide triphosphate hydrolases"/>
    <property type="match status" value="1"/>
</dbReference>
<dbReference type="PROSITE" id="PS50929">
    <property type="entry name" value="ABC_TM1F"/>
    <property type="match status" value="1"/>
</dbReference>
<dbReference type="SUPFAM" id="SSF90123">
    <property type="entry name" value="ABC transporter transmembrane region"/>
    <property type="match status" value="1"/>
</dbReference>
<dbReference type="InterPro" id="IPR036640">
    <property type="entry name" value="ABC1_TM_sf"/>
</dbReference>
<feature type="transmembrane region" description="Helical" evidence="13">
    <location>
        <begin position="168"/>
        <end position="188"/>
    </location>
</feature>
<dbReference type="CDD" id="cd03223">
    <property type="entry name" value="ABCD_peroxisomal_ALDP"/>
    <property type="match status" value="1"/>
</dbReference>
<dbReference type="GO" id="GO:0005324">
    <property type="term" value="F:long-chain fatty acid transmembrane transporter activity"/>
    <property type="evidence" value="ECO:0000318"/>
    <property type="project" value="GO_Central"/>
</dbReference>
<dbReference type="GO" id="GO:0140359">
    <property type="term" value="F:ABC-type transporter activity"/>
    <property type="evidence" value="ECO:0007669"/>
    <property type="project" value="InterPro"/>
</dbReference>
<dbReference type="GO" id="GO:0042760">
    <property type="term" value="P:very long-chain fatty acid catabolic process"/>
    <property type="evidence" value="ECO:0000318"/>
    <property type="project" value="GO_Central"/>
</dbReference>
<evidence type="ECO:0000256" key="2">
    <source>
        <dbReference type="ARBA" id="ARBA00008575"/>
    </source>
</evidence>
<dbReference type="KEGG" id="dpx:DAPPUDRAFT_347330"/>
<evidence type="ECO:0000256" key="6">
    <source>
        <dbReference type="ARBA" id="ARBA00022801"/>
    </source>
</evidence>
<comment type="subcellular location">
    <subcellularLocation>
        <location evidence="1">Peroxisome membrane</location>
        <topology evidence="1">Multi-pass membrane protein</topology>
    </subcellularLocation>
</comment>
<dbReference type="GO" id="GO:0042626">
    <property type="term" value="F:ATPase-coupled transmembrane transporter activity"/>
    <property type="evidence" value="ECO:0000318"/>
    <property type="project" value="GO_Central"/>
</dbReference>
<evidence type="ECO:0000256" key="13">
    <source>
        <dbReference type="SAM" id="Phobius"/>
    </source>
</evidence>
<evidence type="ECO:0000256" key="9">
    <source>
        <dbReference type="ARBA" id="ARBA00022989"/>
    </source>
</evidence>
<dbReference type="EMBL" id="GL732537">
    <property type="protein sequence ID" value="EFX83241.1"/>
    <property type="molecule type" value="Genomic_DNA"/>
</dbReference>
<evidence type="ECO:0000256" key="1">
    <source>
        <dbReference type="ARBA" id="ARBA00004585"/>
    </source>
</evidence>
<dbReference type="FunCoup" id="E9GAH3">
    <property type="interactions" value="355"/>
</dbReference>
<dbReference type="Pfam" id="PF00005">
    <property type="entry name" value="ABC_tran"/>
    <property type="match status" value="1"/>
</dbReference>
<dbReference type="OrthoDB" id="422637at2759"/>
<evidence type="ECO:0000256" key="11">
    <source>
        <dbReference type="ARBA" id="ARBA00023140"/>
    </source>
</evidence>
<dbReference type="InterPro" id="IPR050835">
    <property type="entry name" value="ABC_transporter_sub-D"/>
</dbReference>
<keyword evidence="10 13" id="KW-0472">Membrane</keyword>
<evidence type="ECO:0000256" key="5">
    <source>
        <dbReference type="ARBA" id="ARBA00022741"/>
    </source>
</evidence>
<keyword evidence="8" id="KW-1278">Translocase</keyword>
<sequence>MPGVISKHLTQFSTATGIPETTLSRVTCAVFVGLYYGKVIHPRLVSLLARNSTLNPKKVARKDLNDNKQNVSPEQESTEEAIKNLEKLGLQKENQKKNPTVNKAFLFQLQKLLQIMVPSVWCRESGILTSHTLTLIARTFLSIYVAMLEGRMVKYIVRRDVRNFSFMLLRWLLVALPATFINSMIRFLESHLAMRFRTRLVRYAYKLYFEHQTYYRVSNLDGRLENADHCLTDDITAFTSSVAHLYSHLTKPILDLVLITISLYNIGKGMGGSGVPGPLLAATVIFLTGQILKAVSPKFGKLVADEANLKGYLRYIHSRIIANAEEIAFYNGHKVELNHLNRAYKAVCDQMISIFSQRLWYIMLEQFLMKYVWSGTGMVMVSIPIILGNKDQEHSKDGGVSSRTQYFTTAKNMLASGADAVERLMTSYKEIVELAGYTSRVGNMLDVFEEVGRGHYEKPSIKGNSKSGQRHNKSFKSNSNIENKLFILGELTEYSDGVISLDDVPIVTPNFDVVVPSLSLKVVKGMHLLITGPNGCGKSSLLRILSGLWPVYRGKLHKPPTEDMFYIPQRPYMSIGSLRDQIIYPDTLEEMKNKRITDEHLDEILQQVHLAHIVRREGGWDAAADWKDVLSGGEKQRMGMARLFYHKPQFALLDECTSAVSIDVESQIYQAAKDADITLLTITHRPSLWKFHTHLLQFDGEGKWTLEPLNTETRLTLKEEKQRLEAQLSGIPRIQDRLKELCVLLGEDSSTQEEVESNSSD</sequence>
<evidence type="ECO:0000256" key="12">
    <source>
        <dbReference type="SAM" id="MobiDB-lite"/>
    </source>
</evidence>
<keyword evidence="3" id="KW-0813">Transport</keyword>
<evidence type="ECO:0000259" key="15">
    <source>
        <dbReference type="PROSITE" id="PS50929"/>
    </source>
</evidence>
<comment type="similarity">
    <text evidence="2">Belongs to the ABC transporter superfamily. ABCD family. Peroxisomal fatty acyl CoA transporter (TC 3.A.1.203) subfamily.</text>
</comment>
<dbReference type="GO" id="GO:0006635">
    <property type="term" value="P:fatty acid beta-oxidation"/>
    <property type="evidence" value="ECO:0000318"/>
    <property type="project" value="GO_Central"/>
</dbReference>
<evidence type="ECO:0000313" key="16">
    <source>
        <dbReference type="EMBL" id="EFX83241.1"/>
    </source>
</evidence>
<feature type="region of interest" description="Disordered" evidence="12">
    <location>
        <begin position="59"/>
        <end position="79"/>
    </location>
</feature>
<dbReference type="InterPro" id="IPR011527">
    <property type="entry name" value="ABC1_TM_dom"/>
</dbReference>
<dbReference type="InterPro" id="IPR027417">
    <property type="entry name" value="P-loop_NTPase"/>
</dbReference>
<evidence type="ECO:0000256" key="4">
    <source>
        <dbReference type="ARBA" id="ARBA00022692"/>
    </source>
</evidence>
<dbReference type="Gene3D" id="1.20.1560.10">
    <property type="entry name" value="ABC transporter type 1, transmembrane domain"/>
    <property type="match status" value="1"/>
</dbReference>
<evidence type="ECO:0000256" key="7">
    <source>
        <dbReference type="ARBA" id="ARBA00022840"/>
    </source>
</evidence>
<evidence type="ECO:0000256" key="3">
    <source>
        <dbReference type="ARBA" id="ARBA00022448"/>
    </source>
</evidence>
<feature type="domain" description="ABC transporter" evidence="14">
    <location>
        <begin position="499"/>
        <end position="726"/>
    </location>
</feature>
<dbReference type="GO" id="GO:0015910">
    <property type="term" value="P:long-chain fatty acid import into peroxisome"/>
    <property type="evidence" value="ECO:0000318"/>
    <property type="project" value="GO_Central"/>
</dbReference>
<dbReference type="GO" id="GO:0007031">
    <property type="term" value="P:peroxisome organization"/>
    <property type="evidence" value="ECO:0000318"/>
    <property type="project" value="GO_Central"/>
</dbReference>
<keyword evidence="4 13" id="KW-0812">Transmembrane</keyword>
<dbReference type="FunFam" id="3.40.50.300:FF:000800">
    <property type="entry name" value="ATP-binding cassette sub-family D member 1"/>
    <property type="match status" value="1"/>
</dbReference>
<dbReference type="InterPro" id="IPR003593">
    <property type="entry name" value="AAA+_ATPase"/>
</dbReference>
<dbReference type="eggNOG" id="KOG0064">
    <property type="taxonomic scope" value="Eukaryota"/>
</dbReference>
<keyword evidence="7" id="KW-0067">ATP-binding</keyword>
<proteinExistence type="inferred from homology"/>
<keyword evidence="11" id="KW-0576">Peroxisome</keyword>
<dbReference type="PROSITE" id="PS50893">
    <property type="entry name" value="ABC_TRANSPORTER_2"/>
    <property type="match status" value="1"/>
</dbReference>
<dbReference type="SMART" id="SM00382">
    <property type="entry name" value="AAA"/>
    <property type="match status" value="1"/>
</dbReference>
<dbReference type="PROSITE" id="PS00211">
    <property type="entry name" value="ABC_TRANSPORTER_1"/>
    <property type="match status" value="1"/>
</dbReference>
<evidence type="ECO:0000313" key="17">
    <source>
        <dbReference type="Proteomes" id="UP000000305"/>
    </source>
</evidence>